<dbReference type="Pfam" id="PF00961">
    <property type="entry name" value="LAGLIDADG_1"/>
    <property type="match status" value="2"/>
</dbReference>
<dbReference type="SUPFAM" id="SSF55608">
    <property type="entry name" value="Homing endonucleases"/>
    <property type="match status" value="2"/>
</dbReference>
<feature type="domain" description="Homing endonuclease LAGLIDADG" evidence="2">
    <location>
        <begin position="39"/>
        <end position="134"/>
    </location>
</feature>
<dbReference type="EMBL" id="KY911091">
    <property type="protein sequence ID" value="AUN28122.1"/>
    <property type="molecule type" value="Genomic_DNA"/>
</dbReference>
<dbReference type="PANTHER" id="PTHR36181:SF4">
    <property type="entry name" value="LAGLIDADG ENDONUCLEASE"/>
    <property type="match status" value="1"/>
</dbReference>
<evidence type="ECO:0000259" key="2">
    <source>
        <dbReference type="Pfam" id="PF00961"/>
    </source>
</evidence>
<feature type="domain" description="Homing endonuclease LAGLIDADG" evidence="2">
    <location>
        <begin position="162"/>
        <end position="256"/>
    </location>
</feature>
<protein>
    <recommendedName>
        <fullName evidence="2">Homing endonuclease LAGLIDADG domain-containing protein</fullName>
    </recommendedName>
</protein>
<evidence type="ECO:0000256" key="1">
    <source>
        <dbReference type="ARBA" id="ARBA00002670"/>
    </source>
</evidence>
<dbReference type="InterPro" id="IPR004860">
    <property type="entry name" value="LAGLIDADG_dom"/>
</dbReference>
<sequence length="283" mass="32779">MLNNNNTKFQLDLNHFKLSYSKSYPNTNIPDTNFLEWFIGFTEGIDNSCFTINNSKVNNHPYPNFIITQSTNNIQILYYIQNKLGFGKVIKKGNNISQYIVINNKDISIIANLFNGNIVLPKTFNKYSLWIKCYNNNSKSYYNSKILINNSIITPKFNNYWICGFTDSKGHFKCSIINNSKAYRYQFILVQKGIENIPSLIAIRKVLGGKVISYPAKNVYQLIINGTLNIKNVINYFDQHNLLTKKKKSYKIWKDIGIDILNKKHLVSTSRKELKAISKQINQ</sequence>
<dbReference type="InterPro" id="IPR027434">
    <property type="entry name" value="Homing_endonucl"/>
</dbReference>
<keyword evidence="3" id="KW-0496">Mitochondrion</keyword>
<dbReference type="AlphaFoldDB" id="A0A2I6QCM4"/>
<proteinExistence type="predicted"/>
<evidence type="ECO:0000313" key="3">
    <source>
        <dbReference type="EMBL" id="AUN28122.1"/>
    </source>
</evidence>
<accession>A0A2I6QCM4</accession>
<dbReference type="Gene3D" id="3.10.28.10">
    <property type="entry name" value="Homing endonucleases"/>
    <property type="match status" value="2"/>
</dbReference>
<geneLocation type="mitochondrion" evidence="3"/>
<dbReference type="InterPro" id="IPR051289">
    <property type="entry name" value="LAGLIDADG_Endonuclease"/>
</dbReference>
<dbReference type="GO" id="GO:0005739">
    <property type="term" value="C:mitochondrion"/>
    <property type="evidence" value="ECO:0007669"/>
    <property type="project" value="UniProtKB-ARBA"/>
</dbReference>
<dbReference type="GO" id="GO:0004519">
    <property type="term" value="F:endonuclease activity"/>
    <property type="evidence" value="ECO:0007669"/>
    <property type="project" value="InterPro"/>
</dbReference>
<name>A0A2I6QCM4_9BASI</name>
<reference evidence="3" key="1">
    <citation type="submission" date="2017-04" db="EMBL/GenBank/DDBJ databases">
        <authorList>
            <person name="Afonso C.L."/>
            <person name="Miller P.J."/>
            <person name="Scott M.A."/>
            <person name="Spackman E."/>
            <person name="Goraichik I."/>
            <person name="Dimitrov K.M."/>
            <person name="Suarez D.L."/>
            <person name="Swayne D.E."/>
        </authorList>
    </citation>
    <scope>NUCLEOTIDE SEQUENCE</scope>
</reference>
<gene>
    <name evidence="3" type="primary">orf283</name>
</gene>
<organism evidence="3">
    <name type="scientific">Malassezia obtusa</name>
    <dbReference type="NCBI Taxonomy" id="76774"/>
    <lineage>
        <taxon>Eukaryota</taxon>
        <taxon>Fungi</taxon>
        <taxon>Dikarya</taxon>
        <taxon>Basidiomycota</taxon>
        <taxon>Ustilaginomycotina</taxon>
        <taxon>Malasseziomycetes</taxon>
        <taxon>Malasseziales</taxon>
        <taxon>Malasseziaceae</taxon>
        <taxon>Malassezia</taxon>
    </lineage>
</organism>
<dbReference type="PANTHER" id="PTHR36181">
    <property type="entry name" value="INTRON-ENCODED ENDONUCLEASE AI3-RELATED"/>
    <property type="match status" value="1"/>
</dbReference>
<comment type="function">
    <text evidence="1">Mitochondrial DNA endonuclease involved in intron homing.</text>
</comment>